<comment type="caution">
    <text evidence="1">The sequence shown here is derived from an EMBL/GenBank/DDBJ whole genome shotgun (WGS) entry which is preliminary data.</text>
</comment>
<organism evidence="1 2">
    <name type="scientific">Laodelphax striatellus</name>
    <name type="common">Small brown planthopper</name>
    <name type="synonym">Delphax striatella</name>
    <dbReference type="NCBI Taxonomy" id="195883"/>
    <lineage>
        <taxon>Eukaryota</taxon>
        <taxon>Metazoa</taxon>
        <taxon>Ecdysozoa</taxon>
        <taxon>Arthropoda</taxon>
        <taxon>Hexapoda</taxon>
        <taxon>Insecta</taxon>
        <taxon>Pterygota</taxon>
        <taxon>Neoptera</taxon>
        <taxon>Paraneoptera</taxon>
        <taxon>Hemiptera</taxon>
        <taxon>Auchenorrhyncha</taxon>
        <taxon>Fulgoroidea</taxon>
        <taxon>Delphacidae</taxon>
        <taxon>Criomorphinae</taxon>
        <taxon>Laodelphax</taxon>
    </lineage>
</organism>
<sequence length="239" mass="26709">MANWDAHVNLLNNKSVSVVVLIVCGDINSPDSCSHMYKTFTTECNSHPNFTCSSYVNYLVIPNDFTQNLRCFEKPYVGFYKNNTMAAFTREKNACLAAALGWKLHEKWGKYTSMFEFRTPQCGDLKLKAEKLLIRKWEEEKTDCNCHTGTLNENALRFIKKPDHDTTMEVNYAAAFCVHYTYSAEHCGITTAGNNGLMEIVYSFSIDVGSGGFGLVAVAGRKVVVMIRKSPSIVPGHSA</sequence>
<protein>
    <submittedName>
        <fullName evidence="1">Uncharacterized protein</fullName>
    </submittedName>
</protein>
<name>A0A482WTE2_LAOST</name>
<reference evidence="1 2" key="1">
    <citation type="journal article" date="2017" name="Gigascience">
        <title>Genome sequence of the small brown planthopper, Laodelphax striatellus.</title>
        <authorList>
            <person name="Zhu J."/>
            <person name="Jiang F."/>
            <person name="Wang X."/>
            <person name="Yang P."/>
            <person name="Bao Y."/>
            <person name="Zhao W."/>
            <person name="Wang W."/>
            <person name="Lu H."/>
            <person name="Wang Q."/>
            <person name="Cui N."/>
            <person name="Li J."/>
            <person name="Chen X."/>
            <person name="Luo L."/>
            <person name="Yu J."/>
            <person name="Kang L."/>
            <person name="Cui F."/>
        </authorList>
    </citation>
    <scope>NUCLEOTIDE SEQUENCE [LARGE SCALE GENOMIC DNA]</scope>
    <source>
        <strain evidence="1">Lst14</strain>
    </source>
</reference>
<gene>
    <name evidence="1" type="ORF">LSTR_LSTR005086</name>
</gene>
<dbReference type="Proteomes" id="UP000291343">
    <property type="component" value="Unassembled WGS sequence"/>
</dbReference>
<keyword evidence="2" id="KW-1185">Reference proteome</keyword>
<evidence type="ECO:0000313" key="2">
    <source>
        <dbReference type="Proteomes" id="UP000291343"/>
    </source>
</evidence>
<dbReference type="AlphaFoldDB" id="A0A482WTE2"/>
<accession>A0A482WTE2</accession>
<evidence type="ECO:0000313" key="1">
    <source>
        <dbReference type="EMBL" id="RZF36773.1"/>
    </source>
</evidence>
<proteinExistence type="predicted"/>
<dbReference type="EMBL" id="QKKF02025899">
    <property type="protein sequence ID" value="RZF36773.1"/>
    <property type="molecule type" value="Genomic_DNA"/>
</dbReference>
<dbReference type="InParanoid" id="A0A482WTE2"/>